<dbReference type="Pfam" id="PF00017">
    <property type="entry name" value="SH2"/>
    <property type="match status" value="1"/>
</dbReference>
<evidence type="ECO:0000313" key="17">
    <source>
        <dbReference type="EMBL" id="CAL4061261.1"/>
    </source>
</evidence>
<dbReference type="CDD" id="cd11768">
    <property type="entry name" value="SH3_Tec_like"/>
    <property type="match status" value="1"/>
</dbReference>
<dbReference type="InterPro" id="IPR017441">
    <property type="entry name" value="Protein_kinase_ATP_BS"/>
</dbReference>
<dbReference type="InterPro" id="IPR000719">
    <property type="entry name" value="Prot_kinase_dom"/>
</dbReference>
<dbReference type="Proteomes" id="UP001497623">
    <property type="component" value="Unassembled WGS sequence"/>
</dbReference>
<dbReference type="SMART" id="SM00326">
    <property type="entry name" value="SH3"/>
    <property type="match status" value="1"/>
</dbReference>
<reference evidence="17 18" key="1">
    <citation type="submission" date="2024-05" db="EMBL/GenBank/DDBJ databases">
        <authorList>
            <person name="Wallberg A."/>
        </authorList>
    </citation>
    <scope>NUCLEOTIDE SEQUENCE [LARGE SCALE GENOMIC DNA]</scope>
</reference>
<evidence type="ECO:0000256" key="7">
    <source>
        <dbReference type="ARBA" id="ARBA00022999"/>
    </source>
</evidence>
<dbReference type="Gene3D" id="3.30.505.10">
    <property type="entry name" value="SH2 domain"/>
    <property type="match status" value="1"/>
</dbReference>
<evidence type="ECO:0000313" key="18">
    <source>
        <dbReference type="Proteomes" id="UP001497623"/>
    </source>
</evidence>
<evidence type="ECO:0000256" key="1">
    <source>
        <dbReference type="ARBA" id="ARBA00022443"/>
    </source>
</evidence>
<dbReference type="AlphaFoldDB" id="A0AAV2PNI8"/>
<dbReference type="InterPro" id="IPR001452">
    <property type="entry name" value="SH3_domain"/>
</dbReference>
<sequence>MTSIKVVVALYDYHAVEQGDLTLRTNEEYDVIDESQEHWWLMRDKAGHEGYAPSNYVQKKGNISLQQYDWYLGDVSRHRVEGILTQQESEGCFIVRNSATQPGMYTLSVYSKKYEPPIRHYHIKKDAHGMHYISPTTRCQSVPDLIYLHQHNPAGLMTRLREPPTNDKQAPTTAGFGSNKWEIDPGELNLLEELGTGQFGIVRRAKLRRIDVAVKMMKDGSIGEEAFIEEAKVMTKLQHENIVQLYGVCSKKRPIYIVTEYLKYGTLLQYLRNKQTLLISKSVILLDMCLQVCKGMAYLEEHQFIHRDLAARNCLVGSYNVVKVADFGLTRFVLDDEYNACETTKFPIKWASPEVLEYMTYSSKSDVWAFGVLMWEVFTCGKIPYGRMKHSEVVSHVQQGRYLENPRNCLPNIYKIMCSCWTYIAERRPSFGDLAIHIKDLPR</sequence>
<comment type="catalytic activity">
    <reaction evidence="9 13">
        <text>L-tyrosyl-[protein] + ATP = O-phospho-L-tyrosyl-[protein] + ADP + H(+)</text>
        <dbReference type="Rhea" id="RHEA:10596"/>
        <dbReference type="Rhea" id="RHEA-COMP:10136"/>
        <dbReference type="Rhea" id="RHEA-COMP:20101"/>
        <dbReference type="ChEBI" id="CHEBI:15378"/>
        <dbReference type="ChEBI" id="CHEBI:30616"/>
        <dbReference type="ChEBI" id="CHEBI:46858"/>
        <dbReference type="ChEBI" id="CHEBI:61978"/>
        <dbReference type="ChEBI" id="CHEBI:456216"/>
        <dbReference type="EC" id="2.7.10.2"/>
    </reaction>
</comment>
<evidence type="ECO:0000256" key="2">
    <source>
        <dbReference type="ARBA" id="ARBA00022553"/>
    </source>
</evidence>
<protein>
    <recommendedName>
        <fullName evidence="13">Tyrosine-protein kinase</fullName>
        <ecNumber evidence="13">2.7.10.2</ecNumber>
    </recommendedName>
</protein>
<dbReference type="Pfam" id="PF00018">
    <property type="entry name" value="SH3_1"/>
    <property type="match status" value="1"/>
</dbReference>
<evidence type="ECO:0000256" key="3">
    <source>
        <dbReference type="ARBA" id="ARBA00022679"/>
    </source>
</evidence>
<evidence type="ECO:0000256" key="12">
    <source>
        <dbReference type="PROSITE-ProRule" id="PRU10141"/>
    </source>
</evidence>
<dbReference type="InterPro" id="IPR011009">
    <property type="entry name" value="Kinase-like_dom_sf"/>
</dbReference>
<dbReference type="SMART" id="SM00252">
    <property type="entry name" value="SH2"/>
    <property type="match status" value="1"/>
</dbReference>
<keyword evidence="1 11" id="KW-0728">SH3 domain</keyword>
<evidence type="ECO:0000256" key="10">
    <source>
        <dbReference type="PROSITE-ProRule" id="PRU00191"/>
    </source>
</evidence>
<feature type="domain" description="Protein kinase" evidence="16">
    <location>
        <begin position="188"/>
        <end position="440"/>
    </location>
</feature>
<dbReference type="Gene3D" id="2.30.30.40">
    <property type="entry name" value="SH3 Domains"/>
    <property type="match status" value="1"/>
</dbReference>
<dbReference type="Pfam" id="PF07714">
    <property type="entry name" value="PK_Tyr_Ser-Thr"/>
    <property type="match status" value="1"/>
</dbReference>
<evidence type="ECO:0000256" key="6">
    <source>
        <dbReference type="ARBA" id="ARBA00022840"/>
    </source>
</evidence>
<dbReference type="GO" id="GO:0048468">
    <property type="term" value="P:cell development"/>
    <property type="evidence" value="ECO:0007669"/>
    <property type="project" value="UniProtKB-ARBA"/>
</dbReference>
<dbReference type="GO" id="GO:0002009">
    <property type="term" value="P:morphogenesis of an epithelium"/>
    <property type="evidence" value="ECO:0007669"/>
    <property type="project" value="UniProtKB-ARBA"/>
</dbReference>
<feature type="domain" description="SH2" evidence="14">
    <location>
        <begin position="70"/>
        <end position="164"/>
    </location>
</feature>
<proteinExistence type="inferred from homology"/>
<dbReference type="GO" id="GO:0005524">
    <property type="term" value="F:ATP binding"/>
    <property type="evidence" value="ECO:0007669"/>
    <property type="project" value="UniProtKB-UniRule"/>
</dbReference>
<dbReference type="InterPro" id="IPR020635">
    <property type="entry name" value="Tyr_kinase_cat_dom"/>
</dbReference>
<gene>
    <name evidence="17" type="ORF">MNOR_LOCUS2011</name>
</gene>
<keyword evidence="7 10" id="KW-0727">SH2 domain</keyword>
<dbReference type="PROSITE" id="PS50011">
    <property type="entry name" value="PROTEIN_KINASE_DOM"/>
    <property type="match status" value="1"/>
</dbReference>
<dbReference type="PRINTS" id="PR00401">
    <property type="entry name" value="SH2DOMAIN"/>
</dbReference>
<keyword evidence="3 13" id="KW-0808">Transferase</keyword>
<keyword evidence="8 13" id="KW-0829">Tyrosine-protein kinase</keyword>
<dbReference type="Gene3D" id="1.10.510.10">
    <property type="entry name" value="Transferase(Phosphotransferase) domain 1"/>
    <property type="match status" value="1"/>
</dbReference>
<evidence type="ECO:0000256" key="4">
    <source>
        <dbReference type="ARBA" id="ARBA00022741"/>
    </source>
</evidence>
<dbReference type="SUPFAM" id="SSF50044">
    <property type="entry name" value="SH3-domain"/>
    <property type="match status" value="1"/>
</dbReference>
<dbReference type="SUPFAM" id="SSF55550">
    <property type="entry name" value="SH2 domain"/>
    <property type="match status" value="1"/>
</dbReference>
<keyword evidence="18" id="KW-1185">Reference proteome</keyword>
<evidence type="ECO:0000259" key="16">
    <source>
        <dbReference type="PROSITE" id="PS50011"/>
    </source>
</evidence>
<accession>A0AAV2PNI8</accession>
<dbReference type="EMBL" id="CAXKWB010000573">
    <property type="protein sequence ID" value="CAL4061261.1"/>
    <property type="molecule type" value="Genomic_DNA"/>
</dbReference>
<evidence type="ECO:0000259" key="14">
    <source>
        <dbReference type="PROSITE" id="PS50001"/>
    </source>
</evidence>
<dbReference type="FunFam" id="1.10.510.10:FF:000052">
    <property type="entry name" value="Tyrosine-protein kinase"/>
    <property type="match status" value="1"/>
</dbReference>
<dbReference type="InterPro" id="IPR036860">
    <property type="entry name" value="SH2_dom_sf"/>
</dbReference>
<name>A0AAV2PNI8_MEGNR</name>
<dbReference type="InterPro" id="IPR050198">
    <property type="entry name" value="Non-receptor_tyrosine_kinases"/>
</dbReference>
<comment type="similarity">
    <text evidence="13">Belongs to the protein kinase superfamily. Tyr protein kinase family.</text>
</comment>
<dbReference type="FunFam" id="3.30.200.20:FF:000053">
    <property type="entry name" value="Tyrosine-protein kinase"/>
    <property type="match status" value="1"/>
</dbReference>
<keyword evidence="2" id="KW-0597">Phosphoprotein</keyword>
<dbReference type="InterPro" id="IPR008266">
    <property type="entry name" value="Tyr_kinase_AS"/>
</dbReference>
<dbReference type="PROSITE" id="PS50002">
    <property type="entry name" value="SH3"/>
    <property type="match status" value="1"/>
</dbReference>
<dbReference type="EC" id="2.7.10.2" evidence="13"/>
<keyword evidence="5 13" id="KW-0418">Kinase</keyword>
<dbReference type="InterPro" id="IPR000980">
    <property type="entry name" value="SH2"/>
</dbReference>
<keyword evidence="4 12" id="KW-0547">Nucleotide-binding</keyword>
<evidence type="ECO:0000256" key="13">
    <source>
        <dbReference type="RuleBase" id="RU362096"/>
    </source>
</evidence>
<dbReference type="InterPro" id="IPR001245">
    <property type="entry name" value="Ser-Thr/Tyr_kinase_cat_dom"/>
</dbReference>
<dbReference type="PROSITE" id="PS50001">
    <property type="entry name" value="SH2"/>
    <property type="match status" value="1"/>
</dbReference>
<dbReference type="PROSITE" id="PS00107">
    <property type="entry name" value="PROTEIN_KINASE_ATP"/>
    <property type="match status" value="1"/>
</dbReference>
<evidence type="ECO:0000256" key="9">
    <source>
        <dbReference type="ARBA" id="ARBA00051245"/>
    </source>
</evidence>
<evidence type="ECO:0000256" key="5">
    <source>
        <dbReference type="ARBA" id="ARBA00022777"/>
    </source>
</evidence>
<dbReference type="PROSITE" id="PS00109">
    <property type="entry name" value="PROTEIN_KINASE_TYR"/>
    <property type="match status" value="1"/>
</dbReference>
<evidence type="ECO:0000259" key="15">
    <source>
        <dbReference type="PROSITE" id="PS50002"/>
    </source>
</evidence>
<dbReference type="GO" id="GO:0004715">
    <property type="term" value="F:non-membrane spanning protein tyrosine kinase activity"/>
    <property type="evidence" value="ECO:0007669"/>
    <property type="project" value="UniProtKB-EC"/>
</dbReference>
<dbReference type="InterPro" id="IPR036028">
    <property type="entry name" value="SH3-like_dom_sf"/>
</dbReference>
<evidence type="ECO:0000256" key="8">
    <source>
        <dbReference type="ARBA" id="ARBA00023137"/>
    </source>
</evidence>
<dbReference type="PANTHER" id="PTHR24418">
    <property type="entry name" value="TYROSINE-PROTEIN KINASE"/>
    <property type="match status" value="1"/>
</dbReference>
<feature type="binding site" evidence="12">
    <location>
        <position position="215"/>
    </location>
    <ligand>
        <name>ATP</name>
        <dbReference type="ChEBI" id="CHEBI:30616"/>
    </ligand>
</feature>
<dbReference type="GO" id="GO:0007435">
    <property type="term" value="P:salivary gland morphogenesis"/>
    <property type="evidence" value="ECO:0007669"/>
    <property type="project" value="UniProtKB-ARBA"/>
</dbReference>
<dbReference type="PRINTS" id="PR00109">
    <property type="entry name" value="TYRKINASE"/>
</dbReference>
<evidence type="ECO:0000256" key="11">
    <source>
        <dbReference type="PROSITE-ProRule" id="PRU00192"/>
    </source>
</evidence>
<feature type="domain" description="SH3" evidence="15">
    <location>
        <begin position="2"/>
        <end position="62"/>
    </location>
</feature>
<dbReference type="GO" id="GO:0030036">
    <property type="term" value="P:actin cytoskeleton organization"/>
    <property type="evidence" value="ECO:0007669"/>
    <property type="project" value="UniProtKB-ARBA"/>
</dbReference>
<dbReference type="SMART" id="SM00219">
    <property type="entry name" value="TyrKc"/>
    <property type="match status" value="1"/>
</dbReference>
<keyword evidence="6 12" id="KW-0067">ATP-binding</keyword>
<dbReference type="SUPFAM" id="SSF56112">
    <property type="entry name" value="Protein kinase-like (PK-like)"/>
    <property type="match status" value="1"/>
</dbReference>
<organism evidence="17 18">
    <name type="scientific">Meganyctiphanes norvegica</name>
    <name type="common">Northern krill</name>
    <name type="synonym">Thysanopoda norvegica</name>
    <dbReference type="NCBI Taxonomy" id="48144"/>
    <lineage>
        <taxon>Eukaryota</taxon>
        <taxon>Metazoa</taxon>
        <taxon>Ecdysozoa</taxon>
        <taxon>Arthropoda</taxon>
        <taxon>Crustacea</taxon>
        <taxon>Multicrustacea</taxon>
        <taxon>Malacostraca</taxon>
        <taxon>Eumalacostraca</taxon>
        <taxon>Eucarida</taxon>
        <taxon>Euphausiacea</taxon>
        <taxon>Euphausiidae</taxon>
        <taxon>Meganyctiphanes</taxon>
    </lineage>
</organism>
<comment type="caution">
    <text evidence="17">The sequence shown here is derived from an EMBL/GenBank/DDBJ whole genome shotgun (WGS) entry which is preliminary data.</text>
</comment>
<dbReference type="PRINTS" id="PR00452">
    <property type="entry name" value="SH3DOMAIN"/>
</dbReference>